<evidence type="ECO:0008006" key="3">
    <source>
        <dbReference type="Google" id="ProtNLM"/>
    </source>
</evidence>
<protein>
    <recommendedName>
        <fullName evidence="3">Phage protein</fullName>
    </recommendedName>
</protein>
<dbReference type="AlphaFoldDB" id="A0A3E3DUI9"/>
<proteinExistence type="predicted"/>
<accession>A0A3E3DUI9</accession>
<dbReference type="EMBL" id="QUSM01000009">
    <property type="protein sequence ID" value="RGD72912.1"/>
    <property type="molecule type" value="Genomic_DNA"/>
</dbReference>
<name>A0A3E3DUI9_9FIRM</name>
<evidence type="ECO:0000313" key="1">
    <source>
        <dbReference type="EMBL" id="RGD72912.1"/>
    </source>
</evidence>
<sequence length="112" mass="12852">MGIIKGIDVVLYEKVETGVDKFNKPIYENKKTTVKDVLVSPVTTIDITNELSLTGKQVSYMLCIPKGDTHSWLNTKVEFFGKTFTTFGFDTKYIEKNVPLKWNRKVYCELYG</sequence>
<dbReference type="RefSeq" id="WP_117532848.1">
    <property type="nucleotide sequence ID" value="NZ_QUSM01000009.1"/>
</dbReference>
<evidence type="ECO:0000313" key="2">
    <source>
        <dbReference type="Proteomes" id="UP000261212"/>
    </source>
</evidence>
<dbReference type="Proteomes" id="UP000261212">
    <property type="component" value="Unassembled WGS sequence"/>
</dbReference>
<gene>
    <name evidence="1" type="ORF">DW687_11760</name>
</gene>
<organism evidence="1 2">
    <name type="scientific">Anaerofustis stercorihominis</name>
    <dbReference type="NCBI Taxonomy" id="214853"/>
    <lineage>
        <taxon>Bacteria</taxon>
        <taxon>Bacillati</taxon>
        <taxon>Bacillota</taxon>
        <taxon>Clostridia</taxon>
        <taxon>Eubacteriales</taxon>
        <taxon>Eubacteriaceae</taxon>
        <taxon>Anaerofustis</taxon>
    </lineage>
</organism>
<comment type="caution">
    <text evidence="1">The sequence shown here is derived from an EMBL/GenBank/DDBJ whole genome shotgun (WGS) entry which is preliminary data.</text>
</comment>
<reference evidence="1 2" key="1">
    <citation type="submission" date="2018-08" db="EMBL/GenBank/DDBJ databases">
        <title>A genome reference for cultivated species of the human gut microbiota.</title>
        <authorList>
            <person name="Zou Y."/>
            <person name="Xue W."/>
            <person name="Luo G."/>
        </authorList>
    </citation>
    <scope>NUCLEOTIDE SEQUENCE [LARGE SCALE GENOMIC DNA]</scope>
    <source>
        <strain evidence="1 2">AM25-6</strain>
    </source>
</reference>